<dbReference type="GO" id="GO:0046452">
    <property type="term" value="P:dihydrofolate metabolic process"/>
    <property type="evidence" value="ECO:0007669"/>
    <property type="project" value="TreeGrafter"/>
</dbReference>
<accession>A0A023EJ23</accession>
<evidence type="ECO:0000256" key="4">
    <source>
        <dbReference type="ARBA" id="ARBA00022563"/>
    </source>
</evidence>
<dbReference type="Pfam" id="PF00186">
    <property type="entry name" value="DHFR_1"/>
    <property type="match status" value="1"/>
</dbReference>
<dbReference type="FunFam" id="3.40.430.10:FF:000002">
    <property type="entry name" value="Dihydrofolate reductase"/>
    <property type="match status" value="1"/>
</dbReference>
<dbReference type="GO" id="GO:0050661">
    <property type="term" value="F:NADP binding"/>
    <property type="evidence" value="ECO:0007669"/>
    <property type="project" value="InterPro"/>
</dbReference>
<dbReference type="RefSeq" id="XP_019932082.2">
    <property type="nucleotide sequence ID" value="XM_020076523.3"/>
</dbReference>
<evidence type="ECO:0000256" key="3">
    <source>
        <dbReference type="ARBA" id="ARBA00012856"/>
    </source>
</evidence>
<dbReference type="PROSITE" id="PS00075">
    <property type="entry name" value="DHFR_1"/>
    <property type="match status" value="1"/>
</dbReference>
<evidence type="ECO:0000256" key="6">
    <source>
        <dbReference type="ARBA" id="ARBA00023002"/>
    </source>
</evidence>
<dbReference type="SUPFAM" id="SSF53597">
    <property type="entry name" value="Dihydrofolate reductase-like"/>
    <property type="match status" value="1"/>
</dbReference>
<evidence type="ECO:0000256" key="2">
    <source>
        <dbReference type="ARBA" id="ARBA00009539"/>
    </source>
</evidence>
<dbReference type="STRING" id="7160.A0A023EJ23"/>
<dbReference type="PROSITE" id="PS51330">
    <property type="entry name" value="DHFR_2"/>
    <property type="match status" value="1"/>
</dbReference>
<dbReference type="CTD" id="1719"/>
<keyword evidence="5" id="KW-0521">NADP</keyword>
<dbReference type="KEGG" id="aalb:109622266"/>
<evidence type="ECO:0000313" key="10">
    <source>
        <dbReference type="EMBL" id="JAC08799.1"/>
    </source>
</evidence>
<proteinExistence type="evidence at transcript level"/>
<dbReference type="InterPro" id="IPR017925">
    <property type="entry name" value="DHFR_CS"/>
</dbReference>
<evidence type="ECO:0000256" key="1">
    <source>
        <dbReference type="ARBA" id="ARBA00004903"/>
    </source>
</evidence>
<dbReference type="GO" id="GO:0046655">
    <property type="term" value="P:folic acid metabolic process"/>
    <property type="evidence" value="ECO:0007669"/>
    <property type="project" value="TreeGrafter"/>
</dbReference>
<dbReference type="OMA" id="RDNQLPW"/>
<dbReference type="SMR" id="A0A023EJ23"/>
<dbReference type="EC" id="1.5.1.3" evidence="3"/>
<dbReference type="EMBL" id="GAPW01004799">
    <property type="protein sequence ID" value="JAC08799.1"/>
    <property type="molecule type" value="mRNA"/>
</dbReference>
<dbReference type="VEuPathDB" id="VectorBase:AALFPA_045498"/>
<dbReference type="GO" id="GO:0005739">
    <property type="term" value="C:mitochondrion"/>
    <property type="evidence" value="ECO:0007669"/>
    <property type="project" value="TreeGrafter"/>
</dbReference>
<dbReference type="GO" id="GO:0006730">
    <property type="term" value="P:one-carbon metabolic process"/>
    <property type="evidence" value="ECO:0007669"/>
    <property type="project" value="UniProtKB-KW"/>
</dbReference>
<dbReference type="VEuPathDB" id="VectorBase:AALFPA_074167"/>
<dbReference type="GO" id="GO:0046654">
    <property type="term" value="P:tetrahydrofolate biosynthetic process"/>
    <property type="evidence" value="ECO:0007669"/>
    <property type="project" value="UniProtKB-UniPathway"/>
</dbReference>
<evidence type="ECO:0000256" key="7">
    <source>
        <dbReference type="ARBA" id="ARBA00025067"/>
    </source>
</evidence>
<dbReference type="GO" id="GO:0004146">
    <property type="term" value="F:dihydrofolate reductase activity"/>
    <property type="evidence" value="ECO:0007669"/>
    <property type="project" value="UniProtKB-EC"/>
</dbReference>
<dbReference type="PANTHER" id="PTHR48069:SF3">
    <property type="entry name" value="DIHYDROFOLATE REDUCTASE"/>
    <property type="match status" value="1"/>
</dbReference>
<dbReference type="VEuPathDB" id="VectorBase:AALC636_018370"/>
<comment type="function">
    <text evidence="7">Key enzyme in folate metabolism. Catalyzes an essential reaction for de novo glycine and purine synthesis, and for DNA precursor synthesis.</text>
</comment>
<protein>
    <recommendedName>
        <fullName evidence="3">dihydrofolate reductase</fullName>
        <ecNumber evidence="3">1.5.1.3</ecNumber>
    </recommendedName>
</protein>
<evidence type="ECO:0000256" key="5">
    <source>
        <dbReference type="ARBA" id="ARBA00022857"/>
    </source>
</evidence>
<dbReference type="InterPro" id="IPR001796">
    <property type="entry name" value="DHFR_dom"/>
</dbReference>
<dbReference type="InterPro" id="IPR012259">
    <property type="entry name" value="DHFR"/>
</dbReference>
<dbReference type="PANTHER" id="PTHR48069">
    <property type="entry name" value="DIHYDROFOLATE REDUCTASE"/>
    <property type="match status" value="1"/>
</dbReference>
<name>A0A023EJ23_AEDAL</name>
<dbReference type="KEGG" id="aalb:109414458"/>
<evidence type="ECO:0000256" key="9">
    <source>
        <dbReference type="RuleBase" id="RU004474"/>
    </source>
</evidence>
<dbReference type="AlphaFoldDB" id="A0A023EJ23"/>
<evidence type="ECO:0000256" key="8">
    <source>
        <dbReference type="ARBA" id="ARBA00048873"/>
    </source>
</evidence>
<dbReference type="OrthoDB" id="4664297at2759"/>
<dbReference type="VEuPathDB" id="VectorBase:AALF028131"/>
<dbReference type="UniPathway" id="UPA00077">
    <property type="reaction ID" value="UER00158"/>
</dbReference>
<dbReference type="VEuPathDB" id="VectorBase:AALC636_031623"/>
<dbReference type="GeneID" id="109622266"/>
<dbReference type="Gene3D" id="3.40.430.10">
    <property type="entry name" value="Dihydrofolate Reductase, subunit A"/>
    <property type="match status" value="1"/>
</dbReference>
<dbReference type="PRINTS" id="PR00070">
    <property type="entry name" value="DHFR"/>
</dbReference>
<comment type="catalytic activity">
    <reaction evidence="8">
        <text>(6S)-5,6,7,8-tetrahydrofolate + NADP(+) = 7,8-dihydrofolate + NADPH + H(+)</text>
        <dbReference type="Rhea" id="RHEA:15009"/>
        <dbReference type="ChEBI" id="CHEBI:15378"/>
        <dbReference type="ChEBI" id="CHEBI:57451"/>
        <dbReference type="ChEBI" id="CHEBI:57453"/>
        <dbReference type="ChEBI" id="CHEBI:57783"/>
        <dbReference type="ChEBI" id="CHEBI:58349"/>
        <dbReference type="EC" id="1.5.1.3"/>
    </reaction>
</comment>
<comment type="pathway">
    <text evidence="1">Cofactor biosynthesis; tetrahydrofolate biosynthesis; 5,6,7,8-tetrahydrofolate from 7,8-dihydrofolate: step 1/1.</text>
</comment>
<dbReference type="VEuPathDB" id="VectorBase:AALFPA_066294"/>
<keyword evidence="6" id="KW-0560">Oxidoreductase</keyword>
<organism evidence="10">
    <name type="scientific">Aedes albopictus</name>
    <name type="common">Asian tiger mosquito</name>
    <name type="synonym">Stegomyia albopicta</name>
    <dbReference type="NCBI Taxonomy" id="7160"/>
    <lineage>
        <taxon>Eukaryota</taxon>
        <taxon>Metazoa</taxon>
        <taxon>Ecdysozoa</taxon>
        <taxon>Arthropoda</taxon>
        <taxon>Hexapoda</taxon>
        <taxon>Insecta</taxon>
        <taxon>Pterygota</taxon>
        <taxon>Neoptera</taxon>
        <taxon>Endopterygota</taxon>
        <taxon>Diptera</taxon>
        <taxon>Nematocera</taxon>
        <taxon>Culicoidea</taxon>
        <taxon>Culicidae</taxon>
        <taxon>Culicinae</taxon>
        <taxon>Aedini</taxon>
        <taxon>Aedes</taxon>
        <taxon>Stegomyia</taxon>
    </lineage>
</organism>
<sequence>MKKFSLIVAVCANGGIGIKGDLPWRLRQELKYFSRMTKKIQDSGKRNAIIMGRKTYFGVPESKRPLPERLNIILTRDPSANAYPSEVMVCTSMQEALKKLDEAPLVNEIENVWIVGGNAVYKEAMQSDRCHRIYLTEIKETFECDAFFPEITSDFQLVKNDDDVPEDIQEENGIQYQYRIYEKVPK</sequence>
<dbReference type="InterPro" id="IPR024072">
    <property type="entry name" value="DHFR-like_dom_sf"/>
</dbReference>
<keyword evidence="4" id="KW-0554">One-carbon metabolism</keyword>
<dbReference type="CDD" id="cd00209">
    <property type="entry name" value="DHFR"/>
    <property type="match status" value="1"/>
</dbReference>
<reference evidence="10" key="1">
    <citation type="journal article" date="2014" name="PLoS Negl. Trop. Dis.">
        <title>Identification and characterization of seminal fluid proteins in the Asian tiger mosquito, Aedes albopictus.</title>
        <authorList>
            <person name="Boes K.E."/>
            <person name="Ribeiro J.M."/>
            <person name="Wong A."/>
            <person name="Harrington L.C."/>
            <person name="Wolfner M.F."/>
            <person name="Sirot L.K."/>
        </authorList>
    </citation>
    <scope>NUCLEOTIDE SEQUENCE</scope>
    <source>
        <tissue evidence="10">Reproductive organs</tissue>
    </source>
</reference>
<comment type="similarity">
    <text evidence="2 9">Belongs to the dihydrofolate reductase family.</text>
</comment>